<gene>
    <name evidence="3" type="ORF">VaNZ11_013676</name>
</gene>
<comment type="caution">
    <text evidence="3">The sequence shown here is derived from an EMBL/GenBank/DDBJ whole genome shotgun (WGS) entry which is preliminary data.</text>
</comment>
<organism evidence="3 4">
    <name type="scientific">Volvox africanus</name>
    <dbReference type="NCBI Taxonomy" id="51714"/>
    <lineage>
        <taxon>Eukaryota</taxon>
        <taxon>Viridiplantae</taxon>
        <taxon>Chlorophyta</taxon>
        <taxon>core chlorophytes</taxon>
        <taxon>Chlorophyceae</taxon>
        <taxon>CS clade</taxon>
        <taxon>Chlamydomonadales</taxon>
        <taxon>Volvocaceae</taxon>
        <taxon>Volvox</taxon>
    </lineage>
</organism>
<protein>
    <submittedName>
        <fullName evidence="3">Uncharacterized protein</fullName>
    </submittedName>
</protein>
<keyword evidence="2" id="KW-0472">Membrane</keyword>
<dbReference type="Proteomes" id="UP001165090">
    <property type="component" value="Unassembled WGS sequence"/>
</dbReference>
<sequence>MDAAISATPPLVKGQLARAAVVEAPEGPHLVDSLSNKSPAQIGNIFRGLTAAAAAAKQEPLVVGGDDRGPGGRGRGGQDLVEQVNAALHAAFDRPDVPLEAYREKAPLDQDQQQQPGTARTAPGSSIEALRSADILHDKLVDQARLLVWHFWMVGRLQLTAAAEVAAVTRGMWSWLLRCVAHLAAALGLLAAMAAAAAGGAFVAAGAWALASGVRQLRSASKLEVRARRIWAPIVLRAIDTVSAVAGPLLRGSTAPSRSIKNVAALDAACGKEQEGGIDDHADMEERKGSKGMMAKAASAMAPLWEAMRSGQAYARDTLTTARQFTQSLVPKDPEREEAEAARAVEAFAGLSAVLSSSERAFDTTWRLAQASMAALTDLTGNLITDVARRYHIPVPKFTWIKGKAAKLAQDTAISSFAKVAGTVPATVVAGMVGVSPPSAASGGKPSVNARGAREGAQAEEILRAEGELADGREGKVAG</sequence>
<keyword evidence="4" id="KW-1185">Reference proteome</keyword>
<dbReference type="EMBL" id="BSDZ01000080">
    <property type="protein sequence ID" value="GLI69122.1"/>
    <property type="molecule type" value="Genomic_DNA"/>
</dbReference>
<evidence type="ECO:0000256" key="1">
    <source>
        <dbReference type="SAM" id="MobiDB-lite"/>
    </source>
</evidence>
<evidence type="ECO:0000313" key="3">
    <source>
        <dbReference type="EMBL" id="GLI69122.1"/>
    </source>
</evidence>
<feature type="region of interest" description="Disordered" evidence="1">
    <location>
        <begin position="106"/>
        <end position="125"/>
    </location>
</feature>
<feature type="transmembrane region" description="Helical" evidence="2">
    <location>
        <begin position="180"/>
        <end position="210"/>
    </location>
</feature>
<proteinExistence type="predicted"/>
<name>A0ABQ5SGN1_9CHLO</name>
<evidence type="ECO:0000313" key="4">
    <source>
        <dbReference type="Proteomes" id="UP001165090"/>
    </source>
</evidence>
<feature type="region of interest" description="Disordered" evidence="1">
    <location>
        <begin position="438"/>
        <end position="459"/>
    </location>
</feature>
<accession>A0ABQ5SGN1</accession>
<keyword evidence="2" id="KW-0812">Transmembrane</keyword>
<reference evidence="3 4" key="1">
    <citation type="journal article" date="2023" name="IScience">
        <title>Expanded male sex-determining region conserved during the evolution of homothallism in the green alga Volvox.</title>
        <authorList>
            <person name="Yamamoto K."/>
            <person name="Matsuzaki R."/>
            <person name="Mahakham W."/>
            <person name="Heman W."/>
            <person name="Sekimoto H."/>
            <person name="Kawachi M."/>
            <person name="Minakuchi Y."/>
            <person name="Toyoda A."/>
            <person name="Nozaki H."/>
        </authorList>
    </citation>
    <scope>NUCLEOTIDE SEQUENCE [LARGE SCALE GENOMIC DNA]</scope>
    <source>
        <strain evidence="3 4">NIES-4468</strain>
    </source>
</reference>
<evidence type="ECO:0000256" key="2">
    <source>
        <dbReference type="SAM" id="Phobius"/>
    </source>
</evidence>
<keyword evidence="2" id="KW-1133">Transmembrane helix</keyword>